<feature type="transmembrane region" description="Helical" evidence="1">
    <location>
        <begin position="239"/>
        <end position="258"/>
    </location>
</feature>
<sequence>MPRGGGEGEFTGETCQNPGRYVTMESETLFHAKSQARFNPEADIANPVLFQFGTAQAILLRAKEEKHLKRPSYSYRQKNICQRRARMNIAEITAYVPTLTTRNRRFHEQYLADVGVFRGLRNITVVKRRVSPLRLVQTGQNVTALKPGNHTLVATIVDQDLAGTLPSAAQIDYITHQSSFSTFNDKPNFGSSLLNTTRGSASGGIIFLALVFILLWVIRKKGQRVPAPELKREESYTRHTFEIVLGWLGLILPVYIVGRRTFPRLNLIFKVNTHILSRWGITMRPRICNLNATGHRFDRGFEFNLNVSNSVRFETPNRPVSQVYQRSWFPHIAPAGYHLSEIAAPSSWQTGVCDLDPAFAAGVCALADRAGGNVWALWRCTNEMTNMPVTIPAISPGPKLCLDEVQLIVKEGSNEVKFIHVHRGVVEGGRE</sequence>
<keyword evidence="1" id="KW-1133">Transmembrane helix</keyword>
<dbReference type="EMBL" id="JARKIB010000069">
    <property type="protein sequence ID" value="KAJ7749408.1"/>
    <property type="molecule type" value="Genomic_DNA"/>
</dbReference>
<evidence type="ECO:0000256" key="1">
    <source>
        <dbReference type="SAM" id="Phobius"/>
    </source>
</evidence>
<dbReference type="AlphaFoldDB" id="A0AAD7N7X5"/>
<protein>
    <submittedName>
        <fullName evidence="2">Uncharacterized protein</fullName>
    </submittedName>
</protein>
<keyword evidence="1" id="KW-0472">Membrane</keyword>
<feature type="transmembrane region" description="Helical" evidence="1">
    <location>
        <begin position="201"/>
        <end position="218"/>
    </location>
</feature>
<reference evidence="2" key="1">
    <citation type="submission" date="2023-03" db="EMBL/GenBank/DDBJ databases">
        <title>Massive genome expansion in bonnet fungi (Mycena s.s.) driven by repeated elements and novel gene families across ecological guilds.</title>
        <authorList>
            <consortium name="Lawrence Berkeley National Laboratory"/>
            <person name="Harder C.B."/>
            <person name="Miyauchi S."/>
            <person name="Viragh M."/>
            <person name="Kuo A."/>
            <person name="Thoen E."/>
            <person name="Andreopoulos B."/>
            <person name="Lu D."/>
            <person name="Skrede I."/>
            <person name="Drula E."/>
            <person name="Henrissat B."/>
            <person name="Morin E."/>
            <person name="Kohler A."/>
            <person name="Barry K."/>
            <person name="LaButti K."/>
            <person name="Morin E."/>
            <person name="Salamov A."/>
            <person name="Lipzen A."/>
            <person name="Mereny Z."/>
            <person name="Hegedus B."/>
            <person name="Baldrian P."/>
            <person name="Stursova M."/>
            <person name="Weitz H."/>
            <person name="Taylor A."/>
            <person name="Grigoriev I.V."/>
            <person name="Nagy L.G."/>
            <person name="Martin F."/>
            <person name="Kauserud H."/>
        </authorList>
    </citation>
    <scope>NUCLEOTIDE SEQUENCE</scope>
    <source>
        <strain evidence="2">CBHHK182m</strain>
    </source>
</reference>
<evidence type="ECO:0000313" key="3">
    <source>
        <dbReference type="Proteomes" id="UP001215598"/>
    </source>
</evidence>
<dbReference type="Proteomes" id="UP001215598">
    <property type="component" value="Unassembled WGS sequence"/>
</dbReference>
<name>A0AAD7N7X5_9AGAR</name>
<keyword evidence="1" id="KW-0812">Transmembrane</keyword>
<evidence type="ECO:0000313" key="2">
    <source>
        <dbReference type="EMBL" id="KAJ7749408.1"/>
    </source>
</evidence>
<keyword evidence="3" id="KW-1185">Reference proteome</keyword>
<proteinExistence type="predicted"/>
<comment type="caution">
    <text evidence="2">The sequence shown here is derived from an EMBL/GenBank/DDBJ whole genome shotgun (WGS) entry which is preliminary data.</text>
</comment>
<accession>A0AAD7N7X5</accession>
<organism evidence="2 3">
    <name type="scientific">Mycena metata</name>
    <dbReference type="NCBI Taxonomy" id="1033252"/>
    <lineage>
        <taxon>Eukaryota</taxon>
        <taxon>Fungi</taxon>
        <taxon>Dikarya</taxon>
        <taxon>Basidiomycota</taxon>
        <taxon>Agaricomycotina</taxon>
        <taxon>Agaricomycetes</taxon>
        <taxon>Agaricomycetidae</taxon>
        <taxon>Agaricales</taxon>
        <taxon>Marasmiineae</taxon>
        <taxon>Mycenaceae</taxon>
        <taxon>Mycena</taxon>
    </lineage>
</organism>
<gene>
    <name evidence="2" type="ORF">B0H16DRAFT_1845425</name>
</gene>